<dbReference type="Gene3D" id="3.40.50.300">
    <property type="entry name" value="P-loop containing nucleotide triphosphate hydrolases"/>
    <property type="match status" value="1"/>
</dbReference>
<dbReference type="PANTHER" id="PTHR46411">
    <property type="entry name" value="FAMILY ATPASE, PUTATIVE-RELATED"/>
    <property type="match status" value="1"/>
</dbReference>
<accession>A0A1V0SHU6</accession>
<dbReference type="EMBL" id="KY684108">
    <property type="protein sequence ID" value="ARF11300.1"/>
    <property type="molecule type" value="Genomic_DNA"/>
</dbReference>
<dbReference type="InterPro" id="IPR003959">
    <property type="entry name" value="ATPase_AAA_core"/>
</dbReference>
<sequence>MAQNDLTGKFLFTELAEVLGKYDLLKTKYHDQDMIGRGLPTYETRHNMTYLNVAIEFIAPYGNNTYTECTHNIAIQQYMGKIELKDLPVQPFVDLENVDKFVLRGARFKELTQKPTYVHANGYMYVPTWGGHKRLPLNSRIVVDTEGYKKYQEADQWHNNKTMDTIPDDMCGFTLPCVPAYSFEYKRWGEVPVDCITDIKFDETAFNRTVLTEDYKTLIKNLVLNFYKTDCCDFIANKKRGLVFLLNGLPGVGKTLTAHGIAELSHRPLYTVSSGDVGTNPDEIDANLQKIFEMVGNWGGIVLIDEADVFMATRNDYDINYNSCVSVFLRLVETYIGILFLTTNRHHSIDPAFDSRIHIRLHYKDLDEEGRGCVWNESFNRYKIKNIDVDRLKVHKLNNREIANIVQLAYISTGGNPDLVTYELVKQFISLRQNFNY</sequence>
<dbReference type="InterPro" id="IPR027417">
    <property type="entry name" value="P-loop_NTPase"/>
</dbReference>
<feature type="domain" description="AAA+ ATPase" evidence="1">
    <location>
        <begin position="240"/>
        <end position="367"/>
    </location>
</feature>
<dbReference type="SMART" id="SM00382">
    <property type="entry name" value="AAA"/>
    <property type="match status" value="1"/>
</dbReference>
<protein>
    <submittedName>
        <fullName evidence="2">AAA family ATPase</fullName>
    </submittedName>
</protein>
<proteinExistence type="predicted"/>
<dbReference type="GO" id="GO:0005524">
    <property type="term" value="F:ATP binding"/>
    <property type="evidence" value="ECO:0007669"/>
    <property type="project" value="InterPro"/>
</dbReference>
<reference evidence="2" key="1">
    <citation type="journal article" date="2017" name="Science">
        <title>Giant viruses with an expanded complement of translation system components.</title>
        <authorList>
            <person name="Schulz F."/>
            <person name="Yutin N."/>
            <person name="Ivanova N.N."/>
            <person name="Ortega D.R."/>
            <person name="Lee T.K."/>
            <person name="Vierheilig J."/>
            <person name="Daims H."/>
            <person name="Horn M."/>
            <person name="Wagner M."/>
            <person name="Jensen G.J."/>
            <person name="Kyrpides N.C."/>
            <person name="Koonin E.V."/>
            <person name="Woyke T."/>
        </authorList>
    </citation>
    <scope>NUCLEOTIDE SEQUENCE</scope>
    <source>
        <strain evidence="2">KNV1</strain>
    </source>
</reference>
<evidence type="ECO:0000313" key="2">
    <source>
        <dbReference type="EMBL" id="ARF11300.1"/>
    </source>
</evidence>
<dbReference type="Pfam" id="PF00004">
    <property type="entry name" value="AAA"/>
    <property type="match status" value="1"/>
</dbReference>
<evidence type="ECO:0000259" key="1">
    <source>
        <dbReference type="SMART" id="SM00382"/>
    </source>
</evidence>
<dbReference type="InterPro" id="IPR003593">
    <property type="entry name" value="AAA+_ATPase"/>
</dbReference>
<gene>
    <name evidence="2" type="ORF">Klosneuvirus_1_157</name>
</gene>
<organism evidence="2">
    <name type="scientific">Klosneuvirus KNV1</name>
    <dbReference type="NCBI Taxonomy" id="1977640"/>
    <lineage>
        <taxon>Viruses</taxon>
        <taxon>Varidnaviria</taxon>
        <taxon>Bamfordvirae</taxon>
        <taxon>Nucleocytoviricota</taxon>
        <taxon>Megaviricetes</taxon>
        <taxon>Imitervirales</taxon>
        <taxon>Mimiviridae</taxon>
        <taxon>Klosneuvirinae</taxon>
        <taxon>Klosneuvirus</taxon>
    </lineage>
</organism>
<dbReference type="GO" id="GO:0016887">
    <property type="term" value="F:ATP hydrolysis activity"/>
    <property type="evidence" value="ECO:0007669"/>
    <property type="project" value="InterPro"/>
</dbReference>
<dbReference type="SUPFAM" id="SSF52540">
    <property type="entry name" value="P-loop containing nucleoside triphosphate hydrolases"/>
    <property type="match status" value="1"/>
</dbReference>
<dbReference type="CDD" id="cd19481">
    <property type="entry name" value="RecA-like_protease"/>
    <property type="match status" value="1"/>
</dbReference>
<dbReference type="PANTHER" id="PTHR46411:SF3">
    <property type="entry name" value="AAA+ ATPASE DOMAIN-CONTAINING PROTEIN"/>
    <property type="match status" value="1"/>
</dbReference>
<name>A0A1V0SHU6_9VIRU</name>